<gene>
    <name evidence="1" type="primary">mciZ</name>
    <name evidence="1" type="ORF">P9271_05595</name>
</gene>
<sequence>MKVFFYTNRLVLIGKKSEIHKKLKEFEHVSTIMKQLMKKK</sequence>
<accession>A0ABU6NUI1</accession>
<dbReference type="InterPro" id="IPR025177">
    <property type="entry name" value="MciZ"/>
</dbReference>
<proteinExistence type="predicted"/>
<evidence type="ECO:0000313" key="2">
    <source>
        <dbReference type="Proteomes" id="UP001342826"/>
    </source>
</evidence>
<name>A0ABU6NUI1_9BACI</name>
<evidence type="ECO:0000313" key="1">
    <source>
        <dbReference type="EMBL" id="MED4400804.1"/>
    </source>
</evidence>
<dbReference type="RefSeq" id="WP_327999476.1">
    <property type="nucleotide sequence ID" value="NZ_JARTFS010000005.1"/>
</dbReference>
<organism evidence="1 2">
    <name type="scientific">Metabacillus fastidiosus</name>
    <dbReference type="NCBI Taxonomy" id="1458"/>
    <lineage>
        <taxon>Bacteria</taxon>
        <taxon>Bacillati</taxon>
        <taxon>Bacillota</taxon>
        <taxon>Bacilli</taxon>
        <taxon>Bacillales</taxon>
        <taxon>Bacillaceae</taxon>
        <taxon>Metabacillus</taxon>
    </lineage>
</organism>
<keyword evidence="2" id="KW-1185">Reference proteome</keyword>
<protein>
    <submittedName>
        <fullName evidence="1">Z-ring formation inhibitor MciZ</fullName>
    </submittedName>
</protein>
<dbReference type="Pfam" id="PF13072">
    <property type="entry name" value="MciZ"/>
    <property type="match status" value="1"/>
</dbReference>
<dbReference type="Proteomes" id="UP001342826">
    <property type="component" value="Unassembled WGS sequence"/>
</dbReference>
<dbReference type="EMBL" id="JARTFS010000005">
    <property type="protein sequence ID" value="MED4400804.1"/>
    <property type="molecule type" value="Genomic_DNA"/>
</dbReference>
<reference evidence="1 2" key="1">
    <citation type="submission" date="2023-03" db="EMBL/GenBank/DDBJ databases">
        <title>Bacillus Genome Sequencing.</title>
        <authorList>
            <person name="Dunlap C."/>
        </authorList>
    </citation>
    <scope>NUCLEOTIDE SEQUENCE [LARGE SCALE GENOMIC DNA]</scope>
    <source>
        <strain evidence="1 2">NRS-1717</strain>
    </source>
</reference>
<comment type="caution">
    <text evidence="1">The sequence shown here is derived from an EMBL/GenBank/DDBJ whole genome shotgun (WGS) entry which is preliminary data.</text>
</comment>